<dbReference type="Proteomes" id="UP000638648">
    <property type="component" value="Unassembled WGS sequence"/>
</dbReference>
<name>A0A927R9X9_9ACTN</name>
<dbReference type="EMBL" id="JADBEM010000001">
    <property type="protein sequence ID" value="MBE1606994.1"/>
    <property type="molecule type" value="Genomic_DNA"/>
</dbReference>
<evidence type="ECO:0000313" key="1">
    <source>
        <dbReference type="EMBL" id="MBE1606994.1"/>
    </source>
</evidence>
<dbReference type="RefSeq" id="WP_238361560.1">
    <property type="nucleotide sequence ID" value="NZ_BAABJL010000151.1"/>
</dbReference>
<sequence length="198" mass="21203">MRVLRPADAASVYAHPRPEFARLERQGALHRVAPGYYAVLPDHLVGQPWLPELEAVALGIAVAGGTVDDAALTGISAARLHGAIPRALGVAVVATHHHRRRILDLVDRNAQIVFVRRDLARTDLQRATTELGAGWVTSIEQTILDLAAHPELGGMSSEATAAALALLPRADQSMLGDLAARQRKTATLHRLLKEAGRA</sequence>
<gene>
    <name evidence="1" type="ORF">HEB94_003842</name>
</gene>
<keyword evidence="2" id="KW-1185">Reference proteome</keyword>
<comment type="caution">
    <text evidence="1">The sequence shown here is derived from an EMBL/GenBank/DDBJ whole genome shotgun (WGS) entry which is preliminary data.</text>
</comment>
<proteinExistence type="predicted"/>
<organism evidence="1 2">
    <name type="scientific">Actinopolymorpha pittospori</name>
    <dbReference type="NCBI Taxonomy" id="648752"/>
    <lineage>
        <taxon>Bacteria</taxon>
        <taxon>Bacillati</taxon>
        <taxon>Actinomycetota</taxon>
        <taxon>Actinomycetes</taxon>
        <taxon>Propionibacteriales</taxon>
        <taxon>Actinopolymorphaceae</taxon>
        <taxon>Actinopolymorpha</taxon>
    </lineage>
</organism>
<protein>
    <submittedName>
        <fullName evidence="1">Transcriptional regulator of viral defense system</fullName>
    </submittedName>
</protein>
<dbReference type="AlphaFoldDB" id="A0A927R9X9"/>
<reference evidence="1" key="1">
    <citation type="submission" date="2020-10" db="EMBL/GenBank/DDBJ databases">
        <title>Sequencing the genomes of 1000 actinobacteria strains.</title>
        <authorList>
            <person name="Klenk H.-P."/>
        </authorList>
    </citation>
    <scope>NUCLEOTIDE SEQUENCE</scope>
    <source>
        <strain evidence="1">DSM 45354</strain>
    </source>
</reference>
<accession>A0A927R9X9</accession>
<evidence type="ECO:0000313" key="2">
    <source>
        <dbReference type="Proteomes" id="UP000638648"/>
    </source>
</evidence>